<gene>
    <name evidence="8" type="primary">sbcD</name>
    <name evidence="11" type="ORF">PJ311_05335</name>
</gene>
<protein>
    <recommendedName>
        <fullName evidence="3 8">Nuclease SbcCD subunit D</fullName>
    </recommendedName>
</protein>
<keyword evidence="4 8" id="KW-0540">Nuclease</keyword>
<keyword evidence="8" id="KW-0255">Endonuclease</keyword>
<dbReference type="RefSeq" id="WP_271339898.1">
    <property type="nucleotide sequence ID" value="NZ_JAQKAB010000003.1"/>
</dbReference>
<evidence type="ECO:0000256" key="5">
    <source>
        <dbReference type="ARBA" id="ARBA00022801"/>
    </source>
</evidence>
<evidence type="ECO:0000256" key="6">
    <source>
        <dbReference type="ARBA" id="ARBA00022839"/>
    </source>
</evidence>
<reference evidence="11 12" key="1">
    <citation type="submission" date="2023-01" db="EMBL/GenBank/DDBJ databases">
        <title>Bacillus changyiensis sp. nov., isolated from a coastal deposit.</title>
        <authorList>
            <person name="Xiao G."/>
            <person name="Lai Q."/>
            <person name="Hu Z."/>
            <person name="Shao Z."/>
        </authorList>
    </citation>
    <scope>NUCLEOTIDE SEQUENCE [LARGE SCALE GENOMIC DNA]</scope>
    <source>
        <strain evidence="11 12">CLL-7-23</strain>
    </source>
</reference>
<dbReference type="EMBL" id="JAQKAB010000003">
    <property type="protein sequence ID" value="MDA7026036.1"/>
    <property type="molecule type" value="Genomic_DNA"/>
</dbReference>
<dbReference type="InterPro" id="IPR041796">
    <property type="entry name" value="Mre11_N"/>
</dbReference>
<organism evidence="11 12">
    <name type="scientific">Bacillus changyiensis</name>
    <dbReference type="NCBI Taxonomy" id="3004103"/>
    <lineage>
        <taxon>Bacteria</taxon>
        <taxon>Bacillati</taxon>
        <taxon>Bacillota</taxon>
        <taxon>Bacilli</taxon>
        <taxon>Bacillales</taxon>
        <taxon>Bacillaceae</taxon>
        <taxon>Bacillus</taxon>
    </lineage>
</organism>
<proteinExistence type="inferred from homology"/>
<dbReference type="SUPFAM" id="SSF56300">
    <property type="entry name" value="Metallo-dependent phosphatases"/>
    <property type="match status" value="1"/>
</dbReference>
<dbReference type="PANTHER" id="PTHR30337:SF0">
    <property type="entry name" value="NUCLEASE SBCCD SUBUNIT D"/>
    <property type="match status" value="1"/>
</dbReference>
<keyword evidence="6 8" id="KW-0269">Exonuclease</keyword>
<evidence type="ECO:0000313" key="11">
    <source>
        <dbReference type="EMBL" id="MDA7026036.1"/>
    </source>
</evidence>
<keyword evidence="7 8" id="KW-0233">DNA recombination</keyword>
<evidence type="ECO:0000259" key="10">
    <source>
        <dbReference type="Pfam" id="PF12320"/>
    </source>
</evidence>
<evidence type="ECO:0000256" key="8">
    <source>
        <dbReference type="RuleBase" id="RU363069"/>
    </source>
</evidence>
<dbReference type="Pfam" id="PF12320">
    <property type="entry name" value="SbcD_C"/>
    <property type="match status" value="1"/>
</dbReference>
<evidence type="ECO:0000313" key="12">
    <source>
        <dbReference type="Proteomes" id="UP001211894"/>
    </source>
</evidence>
<dbReference type="InterPro" id="IPR026843">
    <property type="entry name" value="SbcD_C"/>
</dbReference>
<dbReference type="InterPro" id="IPR053601">
    <property type="entry name" value="SbcD_nuclease"/>
</dbReference>
<keyword evidence="12" id="KW-1185">Reference proteome</keyword>
<dbReference type="GO" id="GO:0004527">
    <property type="term" value="F:exonuclease activity"/>
    <property type="evidence" value="ECO:0007669"/>
    <property type="project" value="UniProtKB-KW"/>
</dbReference>
<evidence type="ECO:0000256" key="4">
    <source>
        <dbReference type="ARBA" id="ARBA00022722"/>
    </source>
</evidence>
<feature type="domain" description="Nuclease SbcCD subunit D C-terminal" evidence="10">
    <location>
        <begin position="277"/>
        <end position="365"/>
    </location>
</feature>
<dbReference type="PANTHER" id="PTHR30337">
    <property type="entry name" value="COMPONENT OF ATP-DEPENDENT DSDNA EXONUCLEASE"/>
    <property type="match status" value="1"/>
</dbReference>
<evidence type="ECO:0000256" key="1">
    <source>
        <dbReference type="ARBA" id="ARBA00010555"/>
    </source>
</evidence>
<accession>A0ABT4X169</accession>
<keyword evidence="5 8" id="KW-0378">Hydrolase</keyword>
<dbReference type="NCBIfam" id="NF041754">
    <property type="entry name" value="sbcd_Bac"/>
    <property type="match status" value="1"/>
</dbReference>
<dbReference type="Gene3D" id="3.60.21.10">
    <property type="match status" value="1"/>
</dbReference>
<sequence>MRILHTADWHLGKTLEGRSRLKEQEDFLDELTEIVKDEKIDAIVMAGDAFDTVNPPAHAEQLFYESLSSLSDKGKRPVVVIAGNHDNPDRLSAASPLTVDQGIYLIGYPKTEPIEIEVTSSGEILSIAALAYPSESRLNEVLSETFAEKLLRDQYDIKIRQTFQHMSRQFRKDAVQIAASHIYVAGGSQTDSERPIEVGGAYTVAAESLPASAAYVALGHLHRPQMVKRAETVARYSGSPLAYSFSEAGYAKSVTVVEAFPGKQASWKEIFLTSGKPLVKWKAKEGISQVYSWLEEGRDKDAWIDLEIHLEDQLSIEEIHHIRKAHQGIIHIRRFYHDNPLAQKTVQSQHVPIEERFKAFYERQTGGAVPDDETVKLFLELASGTEQEEGDET</sequence>
<comment type="subunit">
    <text evidence="2 8">Heterodimer of SbcC and SbcD.</text>
</comment>
<comment type="caution">
    <text evidence="11">The sequence shown here is derived from an EMBL/GenBank/DDBJ whole genome shotgun (WGS) entry which is preliminary data.</text>
</comment>
<evidence type="ECO:0000256" key="7">
    <source>
        <dbReference type="ARBA" id="ARBA00023172"/>
    </source>
</evidence>
<evidence type="ECO:0000256" key="3">
    <source>
        <dbReference type="ARBA" id="ARBA00013365"/>
    </source>
</evidence>
<dbReference type="InterPro" id="IPR004843">
    <property type="entry name" value="Calcineurin-like_PHP"/>
</dbReference>
<evidence type="ECO:0000259" key="9">
    <source>
        <dbReference type="Pfam" id="PF00149"/>
    </source>
</evidence>
<keyword evidence="8" id="KW-0235">DNA replication</keyword>
<dbReference type="Pfam" id="PF00149">
    <property type="entry name" value="Metallophos"/>
    <property type="match status" value="1"/>
</dbReference>
<dbReference type="InterPro" id="IPR050535">
    <property type="entry name" value="DNA_Repair-Maintenance_Comp"/>
</dbReference>
<dbReference type="InterPro" id="IPR029052">
    <property type="entry name" value="Metallo-depent_PP-like"/>
</dbReference>
<dbReference type="InterPro" id="IPR004593">
    <property type="entry name" value="SbcD"/>
</dbReference>
<comment type="function">
    <text evidence="8">SbcCD cleaves DNA hairpin structures. These structures can inhibit DNA replication and are intermediates in certain DNA recombination reactions. The complex acts as a 3'-&gt;5' double strand exonuclease that can open hairpins. It also has a 5' single-strand endonuclease activity.</text>
</comment>
<dbReference type="CDD" id="cd00840">
    <property type="entry name" value="MPP_Mre11_N"/>
    <property type="match status" value="1"/>
</dbReference>
<name>A0ABT4X169_9BACI</name>
<dbReference type="Proteomes" id="UP001211894">
    <property type="component" value="Unassembled WGS sequence"/>
</dbReference>
<comment type="similarity">
    <text evidence="1 8">Belongs to the SbcD family.</text>
</comment>
<dbReference type="NCBIfam" id="TIGR00619">
    <property type="entry name" value="sbcd"/>
    <property type="match status" value="1"/>
</dbReference>
<evidence type="ECO:0000256" key="2">
    <source>
        <dbReference type="ARBA" id="ARBA00011322"/>
    </source>
</evidence>
<feature type="domain" description="Calcineurin-like phosphoesterase" evidence="9">
    <location>
        <begin position="1"/>
        <end position="224"/>
    </location>
</feature>